<evidence type="ECO:0000313" key="1">
    <source>
        <dbReference type="EMBL" id="KZN64628.1"/>
    </source>
</evidence>
<reference evidence="1 2" key="1">
    <citation type="submission" date="2013-07" db="EMBL/GenBank/DDBJ databases">
        <title>Comparative Genomic and Metabolomic Analysis of Twelve Strains of Pseudoalteromonas luteoviolacea.</title>
        <authorList>
            <person name="Vynne N.G."/>
            <person name="Mansson M."/>
            <person name="Gram L."/>
        </authorList>
    </citation>
    <scope>NUCLEOTIDE SEQUENCE [LARGE SCALE GENOMIC DNA]</scope>
    <source>
        <strain evidence="1 2">S4060-1</strain>
    </source>
</reference>
<dbReference type="EMBL" id="AUXX01000026">
    <property type="protein sequence ID" value="KZN64628.1"/>
    <property type="molecule type" value="Genomic_DNA"/>
</dbReference>
<dbReference type="RefSeq" id="WP_063381722.1">
    <property type="nucleotide sequence ID" value="NZ_AUXX01000026.1"/>
</dbReference>
<dbReference type="Proteomes" id="UP000076661">
    <property type="component" value="Unassembled WGS sequence"/>
</dbReference>
<organism evidence="1 2">
    <name type="scientific">Pseudoalteromonas luteoviolacea S4060-1</name>
    <dbReference type="NCBI Taxonomy" id="1365257"/>
    <lineage>
        <taxon>Bacteria</taxon>
        <taxon>Pseudomonadati</taxon>
        <taxon>Pseudomonadota</taxon>
        <taxon>Gammaproteobacteria</taxon>
        <taxon>Alteromonadales</taxon>
        <taxon>Pseudoalteromonadaceae</taxon>
        <taxon>Pseudoalteromonas</taxon>
    </lineage>
</organism>
<evidence type="ECO:0000313" key="2">
    <source>
        <dbReference type="Proteomes" id="UP000076661"/>
    </source>
</evidence>
<gene>
    <name evidence="1" type="ORF">N478_21780</name>
</gene>
<name>A0A161Z7Y0_9GAMM</name>
<dbReference type="PATRIC" id="fig|1365257.3.peg.3164"/>
<proteinExistence type="predicted"/>
<sequence>MLKQDLFWHYACQLYSNKQMEEVLLHFQDAHGKNVNLCLLLDYIAELNQQLSQADVNALIQCAEKLDEQLLSPYRLIRRTLKVEHSTSPNYSVARTSLLNAELELEKLQQHSLVEQVNTYSTLYNTDANNLALYLPESLVQQFLSAKS</sequence>
<dbReference type="InterPro" id="IPR012659">
    <property type="entry name" value="CHP02444"/>
</dbReference>
<accession>A0A161Z7Y0</accession>
<protein>
    <recommendedName>
        <fullName evidence="3">TIGR02444 family protein</fullName>
    </recommendedName>
</protein>
<dbReference type="NCBIfam" id="TIGR02444">
    <property type="entry name" value="TIGR02444 family protein"/>
    <property type="match status" value="1"/>
</dbReference>
<evidence type="ECO:0008006" key="3">
    <source>
        <dbReference type="Google" id="ProtNLM"/>
    </source>
</evidence>
<dbReference type="AlphaFoldDB" id="A0A161Z7Y0"/>
<dbReference type="Pfam" id="PF09523">
    <property type="entry name" value="DUF2390"/>
    <property type="match status" value="1"/>
</dbReference>
<comment type="caution">
    <text evidence="1">The sequence shown here is derived from an EMBL/GenBank/DDBJ whole genome shotgun (WGS) entry which is preliminary data.</text>
</comment>